<evidence type="ECO:0000313" key="4">
    <source>
        <dbReference type="EMBL" id="AXG11198.1"/>
    </source>
</evidence>
<keyword evidence="1" id="KW-0479">Metal-binding</keyword>
<dbReference type="EMBL" id="CP031148">
    <property type="protein sequence ID" value="AXG11198.1"/>
    <property type="molecule type" value="Genomic_DNA"/>
</dbReference>
<gene>
    <name evidence="4" type="ORF">DU484_15835</name>
</gene>
<dbReference type="GO" id="GO:0005507">
    <property type="term" value="F:copper ion binding"/>
    <property type="evidence" value="ECO:0007669"/>
    <property type="project" value="InterPro"/>
</dbReference>
<evidence type="ECO:0000259" key="3">
    <source>
        <dbReference type="Pfam" id="PF00127"/>
    </source>
</evidence>
<keyword evidence="2" id="KW-0186">Copper</keyword>
<protein>
    <recommendedName>
        <fullName evidence="3">Blue (type 1) copper domain-containing protein</fullName>
    </recommendedName>
</protein>
<dbReference type="InterPro" id="IPR008972">
    <property type="entry name" value="Cupredoxin"/>
</dbReference>
<proteinExistence type="predicted"/>
<dbReference type="Proteomes" id="UP000252985">
    <property type="component" value="Chromosome"/>
</dbReference>
<dbReference type="GO" id="GO:0009055">
    <property type="term" value="F:electron transfer activity"/>
    <property type="evidence" value="ECO:0007669"/>
    <property type="project" value="InterPro"/>
</dbReference>
<feature type="domain" description="Blue (type 1) copper" evidence="3">
    <location>
        <begin position="355"/>
        <end position="445"/>
    </location>
</feature>
<organism evidence="4 5">
    <name type="scientific">Haloplanus rubicundus</name>
    <dbReference type="NCBI Taxonomy" id="1547898"/>
    <lineage>
        <taxon>Archaea</taxon>
        <taxon>Methanobacteriati</taxon>
        <taxon>Methanobacteriota</taxon>
        <taxon>Stenosarchaea group</taxon>
        <taxon>Halobacteria</taxon>
        <taxon>Halobacteriales</taxon>
        <taxon>Haloferacaceae</taxon>
        <taxon>Haloplanus</taxon>
    </lineage>
</organism>
<dbReference type="Gene3D" id="2.60.40.420">
    <property type="entry name" value="Cupredoxins - blue copper proteins"/>
    <property type="match status" value="1"/>
</dbReference>
<name>A0A345EG76_9EURY</name>
<sequence>MPQEFTLSRRKALAALGTVGVASAGAGVGTSAFFSDQESFTNNSLVAGTLDMKAAYSVHYSDWSVDELDGIDDADVTMTDGEARFEPGPTRVPGIEFATESDLQQFLANTLVHADGDASCPDGTDAEDLQRPVVELDDVKPGDHGEVTFDFALCDNPGYVWLQVADATASENGYTEPEADDPDEEEGVVELLDAVRAAYWIDDGDNYVDGDETFGSRGSLREILGELSGLGAALDGDISAEEGGGTGEQGCFSAGEHSVGFVWWLPVDHANEIQSDSVRFSLTFYTEQCRHNDGTGDRLSAFVNDDAPLNDQPWDGVVADRTGEEEVVVANNALTQVNFPNVPPFGPPPQTLPFGFTPRVVRVSTGTTVRWEWKTYDDTESPPADPEDPDGPLLFNIIPHNVVALDGSFGSGPPEPAEPTETAPDFSHTFTDPGLYLYFCEPHGGPHFHHSSPGVPFQEVINETGMRGAVIVED</sequence>
<dbReference type="PROSITE" id="PS51318">
    <property type="entry name" value="TAT"/>
    <property type="match status" value="1"/>
</dbReference>
<evidence type="ECO:0000256" key="2">
    <source>
        <dbReference type="ARBA" id="ARBA00023008"/>
    </source>
</evidence>
<dbReference type="InterPro" id="IPR006311">
    <property type="entry name" value="TAT_signal"/>
</dbReference>
<reference evidence="4 5" key="1">
    <citation type="submission" date="2018-07" db="EMBL/GenBank/DDBJ databases">
        <title>Genome sequences of Haloplanus sp. CBA1112.</title>
        <authorList>
            <person name="Kim Y.B."/>
            <person name="Roh S.W."/>
        </authorList>
    </citation>
    <scope>NUCLEOTIDE SEQUENCE [LARGE SCALE GENOMIC DNA]</scope>
    <source>
        <strain evidence="4 5">CBA1112</strain>
    </source>
</reference>
<dbReference type="KEGG" id="haq:DU484_15835"/>
<dbReference type="RefSeq" id="WP_114606407.1">
    <property type="nucleotide sequence ID" value="NZ_CP031148.1"/>
</dbReference>
<dbReference type="InterPro" id="IPR023833">
    <property type="entry name" value="Signal_pept_SipW-depend-type"/>
</dbReference>
<dbReference type="NCBIfam" id="TIGR04088">
    <property type="entry name" value="cognate_SipW"/>
    <property type="match status" value="1"/>
</dbReference>
<dbReference type="GeneID" id="37288479"/>
<dbReference type="SUPFAM" id="SSF49503">
    <property type="entry name" value="Cupredoxins"/>
    <property type="match status" value="1"/>
</dbReference>
<dbReference type="AlphaFoldDB" id="A0A345EG76"/>
<dbReference type="InterPro" id="IPR000923">
    <property type="entry name" value="BlueCu_1"/>
</dbReference>
<dbReference type="Pfam" id="PF00127">
    <property type="entry name" value="Copper-bind"/>
    <property type="match status" value="1"/>
</dbReference>
<evidence type="ECO:0000313" key="5">
    <source>
        <dbReference type="Proteomes" id="UP000252985"/>
    </source>
</evidence>
<evidence type="ECO:0000256" key="1">
    <source>
        <dbReference type="ARBA" id="ARBA00022723"/>
    </source>
</evidence>
<accession>A0A345EG76</accession>